<proteinExistence type="predicted"/>
<name>A0A4R8ILE1_9GAMM</name>
<comment type="caution">
    <text evidence="1">The sequence shown here is derived from an EMBL/GenBank/DDBJ whole genome shotgun (WGS) entry which is preliminary data.</text>
</comment>
<sequence length="82" mass="9165">MRIDLDPDSDVVQEQFAVVYCPRRKRDRFPEGSVEVVASAEAARAGANATKNRYAAMVMGPSRSSEGARLYYLIEWLDQDAP</sequence>
<accession>A0A4R8ILE1</accession>
<evidence type="ECO:0000313" key="1">
    <source>
        <dbReference type="EMBL" id="TDY00934.1"/>
    </source>
</evidence>
<organism evidence="1 2">
    <name type="scientific">Thiohalophilus thiocyanatoxydans</name>
    <dbReference type="NCBI Taxonomy" id="381308"/>
    <lineage>
        <taxon>Bacteria</taxon>
        <taxon>Pseudomonadati</taxon>
        <taxon>Pseudomonadota</taxon>
        <taxon>Gammaproteobacteria</taxon>
        <taxon>Thiohalomonadales</taxon>
        <taxon>Thiohalophilaceae</taxon>
        <taxon>Thiohalophilus</taxon>
    </lineage>
</organism>
<reference evidence="1 2" key="1">
    <citation type="submission" date="2019-03" db="EMBL/GenBank/DDBJ databases">
        <title>Genomic Encyclopedia of Type Strains, Phase IV (KMG-IV): sequencing the most valuable type-strain genomes for metagenomic binning, comparative biology and taxonomic classification.</title>
        <authorList>
            <person name="Goeker M."/>
        </authorList>
    </citation>
    <scope>NUCLEOTIDE SEQUENCE [LARGE SCALE GENOMIC DNA]</scope>
    <source>
        <strain evidence="1 2">DSM 16326</strain>
    </source>
</reference>
<evidence type="ECO:0000313" key="2">
    <source>
        <dbReference type="Proteomes" id="UP000294914"/>
    </source>
</evidence>
<dbReference type="OrthoDB" id="9797738at2"/>
<keyword evidence="2" id="KW-1185">Reference proteome</keyword>
<gene>
    <name evidence="1" type="ORF">EDC23_1679</name>
</gene>
<dbReference type="AlphaFoldDB" id="A0A4R8ILE1"/>
<protein>
    <submittedName>
        <fullName evidence="1">Uncharacterized protein</fullName>
    </submittedName>
</protein>
<dbReference type="Proteomes" id="UP000294914">
    <property type="component" value="Unassembled WGS sequence"/>
</dbReference>
<dbReference type="EMBL" id="SOQX01000004">
    <property type="protein sequence ID" value="TDY00934.1"/>
    <property type="molecule type" value="Genomic_DNA"/>
</dbReference>